<dbReference type="Proteomes" id="UP000265816">
    <property type="component" value="Unassembled WGS sequence"/>
</dbReference>
<dbReference type="Pfam" id="PF03961">
    <property type="entry name" value="FapA"/>
    <property type="match status" value="1"/>
</dbReference>
<organism evidence="2 3">
    <name type="scientific">Mesobacillus zeae</name>
    <dbReference type="NCBI Taxonomy" id="1917180"/>
    <lineage>
        <taxon>Bacteria</taxon>
        <taxon>Bacillati</taxon>
        <taxon>Bacillota</taxon>
        <taxon>Bacilli</taxon>
        <taxon>Bacillales</taxon>
        <taxon>Bacillaceae</taxon>
        <taxon>Mesobacillus</taxon>
    </lineage>
</organism>
<dbReference type="EMBL" id="QWVT01000008">
    <property type="protein sequence ID" value="RID88017.1"/>
    <property type="molecule type" value="Genomic_DNA"/>
</dbReference>
<dbReference type="AlphaFoldDB" id="A0A398BDZ1"/>
<reference evidence="2 3" key="1">
    <citation type="submission" date="2018-08" db="EMBL/GenBank/DDBJ databases">
        <title>Bacillus jemisoniae sp. nov., Bacillus chryseoplanitiae sp. nov., Bacillus resnikiae sp. nov., and Bacillus frankliniae sp. nov., isolated from Viking spacecraft and associated surfaces.</title>
        <authorList>
            <person name="Seuylemezian A."/>
            <person name="Vaishampayan P."/>
        </authorList>
    </citation>
    <scope>NUCLEOTIDE SEQUENCE [LARGE SCALE GENOMIC DNA]</scope>
    <source>
        <strain evidence="2 3">JJ-247</strain>
    </source>
</reference>
<comment type="caution">
    <text evidence="2">The sequence shown here is derived from an EMBL/GenBank/DDBJ whole genome shotgun (WGS) entry which is preliminary data.</text>
</comment>
<name>A0A398BDZ1_9BACI</name>
<gene>
    <name evidence="2" type="ORF">D1970_04070</name>
</gene>
<dbReference type="InterPro" id="IPR016098">
    <property type="entry name" value="CAP/MinC_C"/>
</dbReference>
<proteinExistence type="predicted"/>
<evidence type="ECO:0000313" key="3">
    <source>
        <dbReference type="Proteomes" id="UP000265816"/>
    </source>
</evidence>
<sequence length="460" mass="50124">MSMDKSVKVTVSKDGHTASISIAPMQDGQVISRRVIEELLKEEKIVYGIKYDVLEEIVKDAGAAAFQIKVAEGVRPVNGRDAYLRSEVKTAAKEKDEKLNFRDVLNIPSVRMGQALATIVPAEKGKDGIDVAGRPIPAKQGKPLRVRPGKNVAEKNGKFYSLIDGKVSITHKSISVNPVYEVRGDLDLRTGNIDFPGSIQIKGDVPAGYELIAGGDIIILGTVEGANLKAGGSVIVSGGVASGHKGRIEAEGNVQAAYLNQADVAAGGNILIKTSILNSQTVAGGNIDCSRGTVIGGMLAAGKNVYVKELGSHLFAKTDAAAGWDPVLIKEERELNETLQAKRESLRKLEEIEVKISSLAKHTRRLSVQQMEMLEKQKRTKVGIQREIYRHEDRLLAIEIERREQSIAKVCIYGSIYPNVKLHFGKYTCTTSNTLHNVHFGLSGNEIRFHQIEESVKDRK</sequence>
<dbReference type="InterPro" id="IPR046866">
    <property type="entry name" value="FapA_N"/>
</dbReference>
<evidence type="ECO:0000313" key="2">
    <source>
        <dbReference type="EMBL" id="RID88017.1"/>
    </source>
</evidence>
<accession>A0A398BDZ1</accession>
<dbReference type="InterPro" id="IPR005646">
    <property type="entry name" value="FapA"/>
</dbReference>
<dbReference type="PANTHER" id="PTHR38032">
    <property type="entry name" value="POLYMERASE-RELATED"/>
    <property type="match status" value="1"/>
</dbReference>
<dbReference type="InterPro" id="IPR046865">
    <property type="entry name" value="FapA_b_solenoid"/>
</dbReference>
<dbReference type="Pfam" id="PF20250">
    <property type="entry name" value="FapA_N"/>
    <property type="match status" value="1"/>
</dbReference>
<protein>
    <submittedName>
        <fullName evidence="2">DUF342 domain-containing protein</fullName>
    </submittedName>
</protein>
<dbReference type="OrthoDB" id="9816426at2"/>
<keyword evidence="3" id="KW-1185">Reference proteome</keyword>
<dbReference type="Gene3D" id="2.160.20.70">
    <property type="match status" value="1"/>
</dbReference>
<feature type="domain" description="Flagellar Assembly Protein A N-terminal region" evidence="1">
    <location>
        <begin position="7"/>
        <end position="170"/>
    </location>
</feature>
<evidence type="ECO:0000259" key="1">
    <source>
        <dbReference type="Pfam" id="PF20250"/>
    </source>
</evidence>
<dbReference type="PANTHER" id="PTHR38032:SF1">
    <property type="entry name" value="RNA-BINDING PROTEIN KHPB N-TERMINAL DOMAIN-CONTAINING PROTEIN"/>
    <property type="match status" value="1"/>
</dbReference>